<sequence length="257" mass="30062">MIRNSSLYPDILFHFTQDKDSLFNILNDTFRISYAREKVEGIETKREFAVPMVSFCDLKLSELKVHMGKYGSYGIGLTKEWANRKGLNPVMYINSNCPFTDNFNNSLNGVYQKINNLSDGDHFKGISENNKKIFDAYRYIKNYEGTLVRGDEVTENFRFADEREWRYVPPIDKEGIPPFVAKSNIETKAKKDKYNELASELRLRFEPNDIKYLIVKSDEEINDLINHLGEAKGRFERLIRERLMSRILTAEQISRDI</sequence>
<dbReference type="EMBL" id="VTXO01000003">
    <property type="protein sequence ID" value="NOI80918.1"/>
    <property type="molecule type" value="Genomic_DNA"/>
</dbReference>
<protein>
    <recommendedName>
        <fullName evidence="3">Abortive phage resistance protein AbiGi, antitoxin</fullName>
    </recommendedName>
</protein>
<comment type="caution">
    <text evidence="1">The sequence shown here is derived from an EMBL/GenBank/DDBJ whole genome shotgun (WGS) entry which is preliminary data.</text>
</comment>
<proteinExistence type="predicted"/>
<name>A0AAE5GQ46_9VIBR</name>
<gene>
    <name evidence="1" type="ORF">F0237_09600</name>
</gene>
<evidence type="ECO:0000313" key="2">
    <source>
        <dbReference type="Proteomes" id="UP000572722"/>
    </source>
</evidence>
<evidence type="ECO:0008006" key="3">
    <source>
        <dbReference type="Google" id="ProtNLM"/>
    </source>
</evidence>
<dbReference type="AlphaFoldDB" id="A0AAE5GQ46"/>
<evidence type="ECO:0000313" key="1">
    <source>
        <dbReference type="EMBL" id="NOI80918.1"/>
    </source>
</evidence>
<dbReference type="InterPro" id="IPR021223">
    <property type="entry name" value="AbiGi"/>
</dbReference>
<accession>A0AAE5GQ46</accession>
<dbReference type="RefSeq" id="WP_171321690.1">
    <property type="nucleotide sequence ID" value="NZ_VTXO01000003.1"/>
</dbReference>
<dbReference type="Proteomes" id="UP000572722">
    <property type="component" value="Unassembled WGS sequence"/>
</dbReference>
<organism evidence="1 2">
    <name type="scientific">Vibrio tubiashii</name>
    <dbReference type="NCBI Taxonomy" id="29498"/>
    <lineage>
        <taxon>Bacteria</taxon>
        <taxon>Pseudomonadati</taxon>
        <taxon>Pseudomonadota</taxon>
        <taxon>Gammaproteobacteria</taxon>
        <taxon>Vibrionales</taxon>
        <taxon>Vibrionaceae</taxon>
        <taxon>Vibrio</taxon>
        <taxon>Vibrio oreintalis group</taxon>
    </lineage>
</organism>
<reference evidence="1 2" key="1">
    <citation type="submission" date="2019-08" db="EMBL/GenBank/DDBJ databases">
        <title>Draft genome sequencing and comparative genomics of hatchery-associated Vibrios.</title>
        <authorList>
            <person name="Kehlet-Delgado H."/>
            <person name="Mueller R.S."/>
        </authorList>
    </citation>
    <scope>NUCLEOTIDE SEQUENCE [LARGE SCALE GENOMIC DNA]</scope>
    <source>
        <strain evidence="1 2">01-65-5-1</strain>
    </source>
</reference>
<dbReference type="Pfam" id="PF10899">
    <property type="entry name" value="AbiGi"/>
    <property type="match status" value="1"/>
</dbReference>